<dbReference type="HOGENOM" id="CLU_2039426_0_0_1"/>
<dbReference type="EMBL" id="AYSA01000591">
    <property type="protein sequence ID" value="ESZ90641.1"/>
    <property type="molecule type" value="Genomic_DNA"/>
</dbReference>
<dbReference type="OrthoDB" id="3489855at2759"/>
<protein>
    <submittedName>
        <fullName evidence="1">Uncharacterized protein</fullName>
    </submittedName>
</protein>
<proteinExistence type="predicted"/>
<comment type="caution">
    <text evidence="1">The sequence shown here is derived from an EMBL/GenBank/DDBJ whole genome shotgun (WGS) entry which is preliminary data.</text>
</comment>
<evidence type="ECO:0000313" key="2">
    <source>
        <dbReference type="Proteomes" id="UP000019487"/>
    </source>
</evidence>
<dbReference type="AlphaFoldDB" id="W9C426"/>
<gene>
    <name evidence="1" type="ORF">SBOR_8975</name>
</gene>
<evidence type="ECO:0000313" key="1">
    <source>
        <dbReference type="EMBL" id="ESZ90641.1"/>
    </source>
</evidence>
<sequence>MAIELMYRRILVRNTPPCYFGEFVDATEIALGTDGTMAKENNEVQKLFESYIACCSAFDEWTPEQRALIPREIIDGAMILLRKLAGRRHWPGPDTMTTRLEGKWKMLDASSLRMNTMVGSR</sequence>
<accession>W9C426</accession>
<reference evidence="1 2" key="1">
    <citation type="journal article" date="2014" name="Genome Announc.">
        <title>Draft genome sequence of Sclerotinia borealis, a psychrophilic plant pathogenic fungus.</title>
        <authorList>
            <person name="Mardanov A.V."/>
            <person name="Beletsky A.V."/>
            <person name="Kadnikov V.V."/>
            <person name="Ignatov A.N."/>
            <person name="Ravin N.V."/>
        </authorList>
    </citation>
    <scope>NUCLEOTIDE SEQUENCE [LARGE SCALE GENOMIC DNA]</scope>
    <source>
        <strain evidence="2">F-4157</strain>
    </source>
</reference>
<name>W9C426_SCLBF</name>
<organism evidence="1 2">
    <name type="scientific">Sclerotinia borealis (strain F-4128)</name>
    <dbReference type="NCBI Taxonomy" id="1432307"/>
    <lineage>
        <taxon>Eukaryota</taxon>
        <taxon>Fungi</taxon>
        <taxon>Dikarya</taxon>
        <taxon>Ascomycota</taxon>
        <taxon>Pezizomycotina</taxon>
        <taxon>Leotiomycetes</taxon>
        <taxon>Helotiales</taxon>
        <taxon>Sclerotiniaceae</taxon>
        <taxon>Sclerotinia</taxon>
    </lineage>
</organism>
<keyword evidence="2" id="KW-1185">Reference proteome</keyword>
<dbReference type="Proteomes" id="UP000019487">
    <property type="component" value="Unassembled WGS sequence"/>
</dbReference>